<proteinExistence type="predicted"/>
<dbReference type="PANTHER" id="PTHR37984:SF5">
    <property type="entry name" value="PROTEIN NYNRIN-LIKE"/>
    <property type="match status" value="1"/>
</dbReference>
<name>A0A5B6WUD3_9ROSI</name>
<keyword evidence="1" id="KW-0548">Nucleotidyltransferase</keyword>
<dbReference type="SUPFAM" id="SSF56672">
    <property type="entry name" value="DNA/RNA polymerases"/>
    <property type="match status" value="1"/>
</dbReference>
<dbReference type="GO" id="GO:0003964">
    <property type="term" value="F:RNA-directed DNA polymerase activity"/>
    <property type="evidence" value="ECO:0007669"/>
    <property type="project" value="UniProtKB-KW"/>
</dbReference>
<sequence>MMHKEIKFYVDDMIAKSRTEKEHLKLNPAKCTFGASSGKLLGFVVSEEGIEIDPNKFKTVQELPLLCTQKEVRGFLGRLNYIARFISQLIKKCDPIFCLLKKHNPDVWNEYSGISWDACLVNMISQEEEKERYIISVRNSLNVKQDIHQLKSCVAP</sequence>
<comment type="caution">
    <text evidence="1">The sequence shown here is derived from an EMBL/GenBank/DDBJ whole genome shotgun (WGS) entry which is preliminary data.</text>
</comment>
<keyword evidence="1" id="KW-0808">Transferase</keyword>
<gene>
    <name evidence="1" type="ORF">EPI10_007007</name>
</gene>
<reference evidence="2" key="1">
    <citation type="journal article" date="2019" name="Plant Biotechnol. J.">
        <title>Genome sequencing of the Australian wild diploid species Gossypium australe highlights disease resistance and delayed gland morphogenesis.</title>
        <authorList>
            <person name="Cai Y."/>
            <person name="Cai X."/>
            <person name="Wang Q."/>
            <person name="Wang P."/>
            <person name="Zhang Y."/>
            <person name="Cai C."/>
            <person name="Xu Y."/>
            <person name="Wang K."/>
            <person name="Zhou Z."/>
            <person name="Wang C."/>
            <person name="Geng S."/>
            <person name="Li B."/>
            <person name="Dong Q."/>
            <person name="Hou Y."/>
            <person name="Wang H."/>
            <person name="Ai P."/>
            <person name="Liu Z."/>
            <person name="Yi F."/>
            <person name="Sun M."/>
            <person name="An G."/>
            <person name="Cheng J."/>
            <person name="Zhang Y."/>
            <person name="Shi Q."/>
            <person name="Xie Y."/>
            <person name="Shi X."/>
            <person name="Chang Y."/>
            <person name="Huang F."/>
            <person name="Chen Y."/>
            <person name="Hong S."/>
            <person name="Mi L."/>
            <person name="Sun Q."/>
            <person name="Zhang L."/>
            <person name="Zhou B."/>
            <person name="Peng R."/>
            <person name="Zhang X."/>
            <person name="Liu F."/>
        </authorList>
    </citation>
    <scope>NUCLEOTIDE SEQUENCE [LARGE SCALE GENOMIC DNA]</scope>
    <source>
        <strain evidence="2">cv. PA1801</strain>
    </source>
</reference>
<dbReference type="OrthoDB" id="101614at2759"/>
<dbReference type="InterPro" id="IPR050951">
    <property type="entry name" value="Retrovirus_Pol_polyprotein"/>
</dbReference>
<keyword evidence="1" id="KW-0695">RNA-directed DNA polymerase</keyword>
<dbReference type="Gene3D" id="3.30.70.270">
    <property type="match status" value="2"/>
</dbReference>
<organism evidence="1 2">
    <name type="scientific">Gossypium australe</name>
    <dbReference type="NCBI Taxonomy" id="47621"/>
    <lineage>
        <taxon>Eukaryota</taxon>
        <taxon>Viridiplantae</taxon>
        <taxon>Streptophyta</taxon>
        <taxon>Embryophyta</taxon>
        <taxon>Tracheophyta</taxon>
        <taxon>Spermatophyta</taxon>
        <taxon>Magnoliopsida</taxon>
        <taxon>eudicotyledons</taxon>
        <taxon>Gunneridae</taxon>
        <taxon>Pentapetalae</taxon>
        <taxon>rosids</taxon>
        <taxon>malvids</taxon>
        <taxon>Malvales</taxon>
        <taxon>Malvaceae</taxon>
        <taxon>Malvoideae</taxon>
        <taxon>Gossypium</taxon>
    </lineage>
</organism>
<protein>
    <submittedName>
        <fullName evidence="1">RNA-directed DNA polymerase (Reverse transcriptase), Ribonuclease H-like protein</fullName>
    </submittedName>
</protein>
<keyword evidence="2" id="KW-1185">Reference proteome</keyword>
<dbReference type="Proteomes" id="UP000325315">
    <property type="component" value="Unassembled WGS sequence"/>
</dbReference>
<accession>A0A5B6WUD3</accession>
<dbReference type="InterPro" id="IPR043128">
    <property type="entry name" value="Rev_trsase/Diguanyl_cyclase"/>
</dbReference>
<evidence type="ECO:0000313" key="2">
    <source>
        <dbReference type="Proteomes" id="UP000325315"/>
    </source>
</evidence>
<dbReference type="InterPro" id="IPR043502">
    <property type="entry name" value="DNA/RNA_pol_sf"/>
</dbReference>
<evidence type="ECO:0000313" key="1">
    <source>
        <dbReference type="EMBL" id="KAA3484956.1"/>
    </source>
</evidence>
<dbReference type="EMBL" id="SMMG02000002">
    <property type="protein sequence ID" value="KAA3484956.1"/>
    <property type="molecule type" value="Genomic_DNA"/>
</dbReference>
<dbReference type="PANTHER" id="PTHR37984">
    <property type="entry name" value="PROTEIN CBG26694"/>
    <property type="match status" value="1"/>
</dbReference>
<dbReference type="AlphaFoldDB" id="A0A5B6WUD3"/>